<evidence type="ECO:0000313" key="6">
    <source>
        <dbReference type="Proteomes" id="UP000010473"/>
    </source>
</evidence>
<dbReference type="PANTHER" id="PTHR11911">
    <property type="entry name" value="INOSINE-5-MONOPHOSPHATE DEHYDROGENASE RELATED"/>
    <property type="match status" value="1"/>
</dbReference>
<dbReference type="PANTHER" id="PTHR11911:SF85">
    <property type="entry name" value="INOSINE-5'-MONOPHOSPHATE DEHYDROGENASE"/>
    <property type="match status" value="1"/>
</dbReference>
<dbReference type="HOGENOM" id="CLU_064068_0_0_3"/>
<gene>
    <name evidence="5" type="ordered locus">Sta7437_0310</name>
</gene>
<dbReference type="GO" id="GO:0006183">
    <property type="term" value="P:GTP biosynthetic process"/>
    <property type="evidence" value="ECO:0007669"/>
    <property type="project" value="TreeGrafter"/>
</dbReference>
<sequence>MDISIGRSKTARRAYGIDEIALVPGVRTLDPSLADTTWEIGSIKREIPIIASAMDGVVDVRMAVLLSELGSMGVLNLEGIQTRYEDPEPVLNRIASVGKDEFVGLMQELYSEPIKPELIKQRIKDIKAQGGIAAVSLTPLGASKYGEVVAEAAADLLFVQATVVSTAHLSPESVNPLDLASFCQEMPMPVILGNCVTYEVALNLMKAGAAGVLVGIGPGAACTSRGVLGVGVPQATATADCAAAREDYYTQTGRYVPVIADGGIITGGDICKCLACGADAVMIGSPIARAAESPGSDYHWGMATPSPVLPRGTRIKVGTTGTIKEILVGPAKLDDGTHNLLGAIKTSMGTLGAKNLKEMQQVEVVIAPSLLTEGKVYQKAQQLGMGK</sequence>
<reference evidence="6" key="1">
    <citation type="journal article" date="2013" name="Proc. Natl. Acad. Sci. U.S.A.">
        <title>Improving the coverage of the cyanobacterial phylum using diversity-driven genome sequencing.</title>
        <authorList>
            <person name="Shih P.M."/>
            <person name="Wu D."/>
            <person name="Latifi A."/>
            <person name="Axen S.D."/>
            <person name="Fewer D.P."/>
            <person name="Talla E."/>
            <person name="Calteau A."/>
            <person name="Cai F."/>
            <person name="Tandeau de Marsac N."/>
            <person name="Rippka R."/>
            <person name="Herdman M."/>
            <person name="Sivonen K."/>
            <person name="Coursin T."/>
            <person name="Laurent T."/>
            <person name="Goodwin L."/>
            <person name="Nolan M."/>
            <person name="Davenport K.W."/>
            <person name="Han C.S."/>
            <person name="Rubin E.M."/>
            <person name="Eisen J.A."/>
            <person name="Woyke T."/>
            <person name="Gugger M."/>
            <person name="Kerfeld C.A."/>
        </authorList>
    </citation>
    <scope>NUCLEOTIDE SEQUENCE [LARGE SCALE GENOMIC DNA]</scope>
    <source>
        <strain evidence="6">ATCC 29371 / PCC 7437</strain>
    </source>
</reference>
<dbReference type="STRING" id="111780.Sta7437_0310"/>
<organism evidence="5 6">
    <name type="scientific">Stanieria cyanosphaera (strain ATCC 29371 / PCC 7437)</name>
    <dbReference type="NCBI Taxonomy" id="111780"/>
    <lineage>
        <taxon>Bacteria</taxon>
        <taxon>Bacillati</taxon>
        <taxon>Cyanobacteriota</taxon>
        <taxon>Cyanophyceae</taxon>
        <taxon>Pleurocapsales</taxon>
        <taxon>Dermocarpellaceae</taxon>
        <taxon>Stanieria</taxon>
    </lineage>
</organism>
<evidence type="ECO:0000259" key="4">
    <source>
        <dbReference type="Pfam" id="PF00478"/>
    </source>
</evidence>
<dbReference type="SMART" id="SM01240">
    <property type="entry name" value="IMPDH"/>
    <property type="match status" value="1"/>
</dbReference>
<dbReference type="RefSeq" id="WP_015191595.1">
    <property type="nucleotide sequence ID" value="NC_019748.1"/>
</dbReference>
<dbReference type="InterPro" id="IPR005992">
    <property type="entry name" value="IMP_DH-rel2"/>
</dbReference>
<dbReference type="PATRIC" id="fig|111780.3.peg.320"/>
<dbReference type="GO" id="GO:0003938">
    <property type="term" value="F:IMP dehydrogenase activity"/>
    <property type="evidence" value="ECO:0007669"/>
    <property type="project" value="InterPro"/>
</dbReference>
<dbReference type="InterPro" id="IPR001093">
    <property type="entry name" value="IMP_DH_GMPRt"/>
</dbReference>
<dbReference type="Gene3D" id="3.20.20.70">
    <property type="entry name" value="Aldolase class I"/>
    <property type="match status" value="1"/>
</dbReference>
<keyword evidence="6" id="KW-1185">Reference proteome</keyword>
<protein>
    <submittedName>
        <fullName evidence="5">IMP dehydrogenase family protein</fullName>
    </submittedName>
</protein>
<dbReference type="Proteomes" id="UP000010473">
    <property type="component" value="Chromosome"/>
</dbReference>
<feature type="domain" description="IMP dehydrogenase/GMP reductase" evidence="4">
    <location>
        <begin position="16"/>
        <end position="297"/>
    </location>
</feature>
<dbReference type="CDD" id="cd00381">
    <property type="entry name" value="IMPDH"/>
    <property type="match status" value="1"/>
</dbReference>
<dbReference type="EMBL" id="CP003653">
    <property type="protein sequence ID" value="AFZ33922.1"/>
    <property type="molecule type" value="Genomic_DNA"/>
</dbReference>
<comment type="similarity">
    <text evidence="1">Belongs to the IMPDH/GMPR family.</text>
</comment>
<dbReference type="OrthoDB" id="9805398at2"/>
<dbReference type="eggNOG" id="COG0516">
    <property type="taxonomic scope" value="Bacteria"/>
</dbReference>
<accession>K9XQI1</accession>
<dbReference type="AlphaFoldDB" id="K9XQI1"/>
<dbReference type="InterPro" id="IPR013785">
    <property type="entry name" value="Aldolase_TIM"/>
</dbReference>
<evidence type="ECO:0000313" key="5">
    <source>
        <dbReference type="EMBL" id="AFZ33922.1"/>
    </source>
</evidence>
<dbReference type="InterPro" id="IPR005990">
    <property type="entry name" value="IMP_DH"/>
</dbReference>
<dbReference type="KEGG" id="scs:Sta7437_0310"/>
<dbReference type="Pfam" id="PF00478">
    <property type="entry name" value="IMPDH"/>
    <property type="match status" value="1"/>
</dbReference>
<evidence type="ECO:0000256" key="3">
    <source>
        <dbReference type="ARBA" id="ARBA00023027"/>
    </source>
</evidence>
<keyword evidence="2" id="KW-0560">Oxidoreductase</keyword>
<evidence type="ECO:0000256" key="1">
    <source>
        <dbReference type="ARBA" id="ARBA00005502"/>
    </source>
</evidence>
<evidence type="ECO:0000256" key="2">
    <source>
        <dbReference type="ARBA" id="ARBA00023002"/>
    </source>
</evidence>
<dbReference type="SUPFAM" id="SSF51412">
    <property type="entry name" value="Inosine monophosphate dehydrogenase (IMPDH)"/>
    <property type="match status" value="1"/>
</dbReference>
<name>K9XQI1_STAC7</name>
<dbReference type="NCBIfam" id="TIGR01304">
    <property type="entry name" value="IMP_DH_rel_2"/>
    <property type="match status" value="1"/>
</dbReference>
<keyword evidence="3" id="KW-0520">NAD</keyword>
<proteinExistence type="inferred from homology"/>